<dbReference type="RefSeq" id="WP_186880985.1">
    <property type="nucleotide sequence ID" value="NZ_JACOGG010000007.1"/>
</dbReference>
<keyword evidence="5 7" id="KW-0548">Nucleotidyltransferase</keyword>
<dbReference type="CDD" id="cd02516">
    <property type="entry name" value="CDP-ME_synthetase"/>
    <property type="match status" value="1"/>
</dbReference>
<organism evidence="8 9">
    <name type="scientific">Undibacterium rugosum</name>
    <dbReference type="NCBI Taxonomy" id="2762291"/>
    <lineage>
        <taxon>Bacteria</taxon>
        <taxon>Pseudomonadati</taxon>
        <taxon>Pseudomonadota</taxon>
        <taxon>Betaproteobacteria</taxon>
        <taxon>Burkholderiales</taxon>
        <taxon>Oxalobacteraceae</taxon>
        <taxon>Undibacterium</taxon>
    </lineage>
</organism>
<dbReference type="PANTHER" id="PTHR32125:SF4">
    <property type="entry name" value="2-C-METHYL-D-ERYTHRITOL 4-PHOSPHATE CYTIDYLYLTRANSFERASE, CHLOROPLASTIC"/>
    <property type="match status" value="1"/>
</dbReference>
<dbReference type="HAMAP" id="MF_00108">
    <property type="entry name" value="IspD"/>
    <property type="match status" value="1"/>
</dbReference>
<evidence type="ECO:0000256" key="2">
    <source>
        <dbReference type="ARBA" id="ARBA00004787"/>
    </source>
</evidence>
<evidence type="ECO:0000313" key="8">
    <source>
        <dbReference type="EMBL" id="MBC3935410.1"/>
    </source>
</evidence>
<dbReference type="Proteomes" id="UP000612361">
    <property type="component" value="Unassembled WGS sequence"/>
</dbReference>
<reference evidence="8" key="1">
    <citation type="submission" date="2020-08" db="EMBL/GenBank/DDBJ databases">
        <title>Novel species isolated from subtropical streams in China.</title>
        <authorList>
            <person name="Lu H."/>
        </authorList>
    </citation>
    <scope>NUCLEOTIDE SEQUENCE</scope>
    <source>
        <strain evidence="8">CY7W</strain>
    </source>
</reference>
<feature type="site" description="Positions MEP for the nucleophilic attack" evidence="7">
    <location>
        <position position="223"/>
    </location>
</feature>
<dbReference type="PROSITE" id="PS01295">
    <property type="entry name" value="ISPD"/>
    <property type="match status" value="1"/>
</dbReference>
<evidence type="ECO:0000256" key="5">
    <source>
        <dbReference type="ARBA" id="ARBA00022695"/>
    </source>
</evidence>
<protein>
    <recommendedName>
        <fullName evidence="7">2-C-methyl-D-erythritol 4-phosphate cytidylyltransferase</fullName>
        <ecNumber evidence="7">2.7.7.60</ecNumber>
    </recommendedName>
    <alternativeName>
        <fullName evidence="7">4-diphosphocytidyl-2C-methyl-D-erythritol synthase</fullName>
    </alternativeName>
    <alternativeName>
        <fullName evidence="7">MEP cytidylyltransferase</fullName>
        <shortName evidence="7">MCT</shortName>
    </alternativeName>
</protein>
<accession>A0A923I2Z6</accession>
<evidence type="ECO:0000256" key="6">
    <source>
        <dbReference type="ARBA" id="ARBA00023229"/>
    </source>
</evidence>
<feature type="site" description="Transition state stabilizer" evidence="7">
    <location>
        <position position="35"/>
    </location>
</feature>
<dbReference type="Gene3D" id="3.90.550.10">
    <property type="entry name" value="Spore Coat Polysaccharide Biosynthesis Protein SpsA, Chain A"/>
    <property type="match status" value="1"/>
</dbReference>
<dbReference type="GO" id="GO:0050518">
    <property type="term" value="F:2-C-methyl-D-erythritol 4-phosphate cytidylyltransferase activity"/>
    <property type="evidence" value="ECO:0007669"/>
    <property type="project" value="UniProtKB-UniRule"/>
</dbReference>
<evidence type="ECO:0000256" key="7">
    <source>
        <dbReference type="HAMAP-Rule" id="MF_00108"/>
    </source>
</evidence>
<keyword evidence="9" id="KW-1185">Reference proteome</keyword>
<evidence type="ECO:0000256" key="3">
    <source>
        <dbReference type="ARBA" id="ARBA00009789"/>
    </source>
</evidence>
<comment type="catalytic activity">
    <reaction evidence="1 7">
        <text>2-C-methyl-D-erythritol 4-phosphate + CTP + H(+) = 4-CDP-2-C-methyl-D-erythritol + diphosphate</text>
        <dbReference type="Rhea" id="RHEA:13429"/>
        <dbReference type="ChEBI" id="CHEBI:15378"/>
        <dbReference type="ChEBI" id="CHEBI:33019"/>
        <dbReference type="ChEBI" id="CHEBI:37563"/>
        <dbReference type="ChEBI" id="CHEBI:57823"/>
        <dbReference type="ChEBI" id="CHEBI:58262"/>
        <dbReference type="EC" id="2.7.7.60"/>
    </reaction>
</comment>
<evidence type="ECO:0000256" key="1">
    <source>
        <dbReference type="ARBA" id="ARBA00001282"/>
    </source>
</evidence>
<dbReference type="InterPro" id="IPR034683">
    <property type="entry name" value="IspD/TarI"/>
</dbReference>
<comment type="function">
    <text evidence="7">Catalyzes the formation of 4-diphosphocytidyl-2-C-methyl-D-erythritol from CTP and 2-C-methyl-D-erythritol 4-phosphate (MEP).</text>
</comment>
<evidence type="ECO:0000313" key="9">
    <source>
        <dbReference type="Proteomes" id="UP000612361"/>
    </source>
</evidence>
<feature type="site" description="Transition state stabilizer" evidence="7">
    <location>
        <position position="28"/>
    </location>
</feature>
<dbReference type="GO" id="GO:0019288">
    <property type="term" value="P:isopentenyl diphosphate biosynthetic process, methylerythritol 4-phosphate pathway"/>
    <property type="evidence" value="ECO:0007669"/>
    <property type="project" value="UniProtKB-UniRule"/>
</dbReference>
<dbReference type="SUPFAM" id="SSF53448">
    <property type="entry name" value="Nucleotide-diphospho-sugar transferases"/>
    <property type="match status" value="1"/>
</dbReference>
<dbReference type="InterPro" id="IPR001228">
    <property type="entry name" value="IspD"/>
</dbReference>
<dbReference type="Pfam" id="PF01128">
    <property type="entry name" value="IspD"/>
    <property type="match status" value="1"/>
</dbReference>
<dbReference type="InterPro" id="IPR050088">
    <property type="entry name" value="IspD/TarI_cytidylyltransf_bact"/>
</dbReference>
<feature type="site" description="Positions MEP for the nucleophilic attack" evidence="7">
    <location>
        <position position="171"/>
    </location>
</feature>
<dbReference type="InterPro" id="IPR029044">
    <property type="entry name" value="Nucleotide-diphossugar_trans"/>
</dbReference>
<proteinExistence type="inferred from homology"/>
<comment type="similarity">
    <text evidence="3 7">Belongs to the IspD/TarI cytidylyltransferase family. IspD subfamily.</text>
</comment>
<keyword evidence="6 7" id="KW-0414">Isoprene biosynthesis</keyword>
<sequence>MQQTSPHADKSSSPAYITLIPAAGVGARMGSNIPKQYLQIGAASLLQHTVNAFLDFSPVSHIYVVVSPEDAYVDQALAAHDKLTVLRCGGATRRDTVRQGLAALAADGRVQAQDWVLVHDAARPGLTQSLLQDLLTQVGEHAVGGLLALPVVDTVKRVHADQQGRVETIPREQVWLAQTPQMFRYALLCDALDQAAQVTDESSAVEAAGYTPLLVAGDICNLKVTQPADLEQVARLMNLLPG</sequence>
<dbReference type="InterPro" id="IPR018294">
    <property type="entry name" value="ISPD_synthase_CS"/>
</dbReference>
<name>A0A923I2Z6_9BURK</name>
<comment type="pathway">
    <text evidence="2 7">Isoprenoid biosynthesis; isopentenyl diphosphate biosynthesis via DXP pathway; isopentenyl diphosphate from 1-deoxy-D-xylulose 5-phosphate: step 2/6.</text>
</comment>
<dbReference type="EC" id="2.7.7.60" evidence="7"/>
<dbReference type="PANTHER" id="PTHR32125">
    <property type="entry name" value="2-C-METHYL-D-ERYTHRITOL 4-PHOSPHATE CYTIDYLYLTRANSFERASE, CHLOROPLASTIC"/>
    <property type="match status" value="1"/>
</dbReference>
<comment type="caution">
    <text evidence="8">The sequence shown here is derived from an EMBL/GenBank/DDBJ whole genome shotgun (WGS) entry which is preliminary data.</text>
</comment>
<evidence type="ECO:0000256" key="4">
    <source>
        <dbReference type="ARBA" id="ARBA00022679"/>
    </source>
</evidence>
<gene>
    <name evidence="7" type="primary">ispD</name>
    <name evidence="8" type="ORF">H8K47_08555</name>
</gene>
<keyword evidence="4 7" id="KW-0808">Transferase</keyword>
<dbReference type="NCBIfam" id="TIGR00453">
    <property type="entry name" value="ispD"/>
    <property type="match status" value="1"/>
</dbReference>
<dbReference type="EMBL" id="JACOGG010000007">
    <property type="protein sequence ID" value="MBC3935410.1"/>
    <property type="molecule type" value="Genomic_DNA"/>
</dbReference>
<dbReference type="FunFam" id="3.90.550.10:FF:000003">
    <property type="entry name" value="2-C-methyl-D-erythritol 4-phosphate cytidylyltransferase"/>
    <property type="match status" value="1"/>
</dbReference>
<dbReference type="AlphaFoldDB" id="A0A923I2Z6"/>